<dbReference type="Pfam" id="PF00107">
    <property type="entry name" value="ADH_zinc_N"/>
    <property type="match status" value="1"/>
</dbReference>
<protein>
    <submittedName>
        <fullName evidence="4">Phthiocerol synthesis polyketide synthase type I PpsC</fullName>
        <ecNumber evidence="4">2.3.1.41</ecNumber>
    </submittedName>
</protein>
<dbReference type="Pfam" id="PF08240">
    <property type="entry name" value="ADH_N"/>
    <property type="match status" value="1"/>
</dbReference>
<keyword evidence="1" id="KW-0521">NADP</keyword>
<evidence type="ECO:0000256" key="2">
    <source>
        <dbReference type="ARBA" id="ARBA00023002"/>
    </source>
</evidence>
<dbReference type="EMBL" id="CAJVCE010000001">
    <property type="protein sequence ID" value="CAG7618294.1"/>
    <property type="molecule type" value="Genomic_DNA"/>
</dbReference>
<dbReference type="Proteomes" id="UP000730618">
    <property type="component" value="Unassembled WGS sequence"/>
</dbReference>
<dbReference type="RefSeq" id="WP_218096863.1">
    <property type="nucleotide sequence ID" value="NZ_CAJVCE010000001.1"/>
</dbReference>
<dbReference type="InterPro" id="IPR020843">
    <property type="entry name" value="ER"/>
</dbReference>
<keyword evidence="5" id="KW-1185">Reference proteome</keyword>
<proteinExistence type="predicted"/>
<organism evidence="4 5">
    <name type="scientific">Paenibacillus allorhizosphaerae</name>
    <dbReference type="NCBI Taxonomy" id="2849866"/>
    <lineage>
        <taxon>Bacteria</taxon>
        <taxon>Bacillati</taxon>
        <taxon>Bacillota</taxon>
        <taxon>Bacilli</taxon>
        <taxon>Bacillales</taxon>
        <taxon>Paenibacillaceae</taxon>
        <taxon>Paenibacillus</taxon>
    </lineage>
</organism>
<dbReference type="CDD" id="cd05282">
    <property type="entry name" value="ETR_like"/>
    <property type="match status" value="1"/>
</dbReference>
<name>A0ABM8VB32_9BACL</name>
<keyword evidence="4" id="KW-0808">Transferase</keyword>
<comment type="caution">
    <text evidence="4">The sequence shown here is derived from an EMBL/GenBank/DDBJ whole genome shotgun (WGS) entry which is preliminary data.</text>
</comment>
<dbReference type="InterPro" id="IPR013149">
    <property type="entry name" value="ADH-like_C"/>
</dbReference>
<evidence type="ECO:0000313" key="5">
    <source>
        <dbReference type="Proteomes" id="UP000730618"/>
    </source>
</evidence>
<dbReference type="PANTHER" id="PTHR48106:SF2">
    <property type="entry name" value="ZN2+-BINDING DEHYDROGENASE"/>
    <property type="match status" value="1"/>
</dbReference>
<keyword evidence="4" id="KW-0012">Acyltransferase</keyword>
<reference evidence="4 5" key="1">
    <citation type="submission" date="2021-06" db="EMBL/GenBank/DDBJ databases">
        <authorList>
            <person name="Criscuolo A."/>
        </authorList>
    </citation>
    <scope>NUCLEOTIDE SEQUENCE [LARGE SCALE GENOMIC DNA]</scope>
    <source>
        <strain evidence="5">CIP 111802</strain>
    </source>
</reference>
<accession>A0ABM8VB32</accession>
<dbReference type="InterPro" id="IPR013154">
    <property type="entry name" value="ADH-like_N"/>
</dbReference>
<dbReference type="SMART" id="SM00829">
    <property type="entry name" value="PKS_ER"/>
    <property type="match status" value="1"/>
</dbReference>
<evidence type="ECO:0000256" key="1">
    <source>
        <dbReference type="ARBA" id="ARBA00022857"/>
    </source>
</evidence>
<dbReference type="PANTHER" id="PTHR48106">
    <property type="entry name" value="QUINONE OXIDOREDUCTASE PIG3-RELATED"/>
    <property type="match status" value="1"/>
</dbReference>
<feature type="domain" description="Enoyl reductase (ER)" evidence="3">
    <location>
        <begin position="12"/>
        <end position="330"/>
    </location>
</feature>
<gene>
    <name evidence="4" type="primary">ppsC</name>
    <name evidence="4" type="ORF">PAECIP111802_00504</name>
</gene>
<sequence>MEGKCVTYEKFGSPEQVLRIEHKSIRRPGIGELLVRMTSRPINPSDLIPVGGAYAHRIGLPAIPGYEGVGIVEETGPTVSRNWLGKRVLPLRGEGTWQQFVNAPAELAVLLPDTLDDDTASQLYINPVTAWVTCTEVLQLKPDDVVVVNACGSSIGRIYTQLSRILGFRLVAVTRSRSHTAELLEHGAVAVIQTDDPLNPLLHSTVMQLTNGVGANAAIDSVGGASGMALAYSARPGGKLLSIGLLSGKPLQAAEIAQKTGAKLMLFHLRHWNKQVSAETWQRTFRQLMSFIGSGQLRLCAPSARFDLSDVKEAVRAAQSTEKGNGKIFLTG</sequence>
<evidence type="ECO:0000313" key="4">
    <source>
        <dbReference type="EMBL" id="CAG7618294.1"/>
    </source>
</evidence>
<dbReference type="GO" id="GO:0004315">
    <property type="term" value="F:3-oxoacyl-[acyl-carrier-protein] synthase activity"/>
    <property type="evidence" value="ECO:0007669"/>
    <property type="project" value="UniProtKB-EC"/>
</dbReference>
<evidence type="ECO:0000259" key="3">
    <source>
        <dbReference type="SMART" id="SM00829"/>
    </source>
</evidence>
<dbReference type="EC" id="2.3.1.41" evidence="4"/>
<keyword evidence="2" id="KW-0560">Oxidoreductase</keyword>